<evidence type="ECO:0000313" key="8">
    <source>
        <dbReference type="Proteomes" id="UP001491088"/>
    </source>
</evidence>
<feature type="transmembrane region" description="Helical" evidence="5">
    <location>
        <begin position="154"/>
        <end position="172"/>
    </location>
</feature>
<evidence type="ECO:0000259" key="6">
    <source>
        <dbReference type="Pfam" id="PF04932"/>
    </source>
</evidence>
<protein>
    <submittedName>
        <fullName evidence="7">O-antigen ligase family protein</fullName>
    </submittedName>
</protein>
<gene>
    <name evidence="7" type="ORF">WG950_10505</name>
</gene>
<name>A0ABZ2TPA9_9FLAO</name>
<evidence type="ECO:0000313" key="7">
    <source>
        <dbReference type="EMBL" id="WYW54958.1"/>
    </source>
</evidence>
<dbReference type="EMBL" id="CP150496">
    <property type="protein sequence ID" value="WYW54958.1"/>
    <property type="molecule type" value="Genomic_DNA"/>
</dbReference>
<reference evidence="7 8" key="1">
    <citation type="submission" date="2024-03" db="EMBL/GenBank/DDBJ databases">
        <authorList>
            <person name="Cao K."/>
        </authorList>
    </citation>
    <scope>NUCLEOTIDE SEQUENCE [LARGE SCALE GENOMIC DNA]</scope>
    <source>
        <strain evidence="7 8">MCCC 1K00696</strain>
    </source>
</reference>
<feature type="transmembrane region" description="Helical" evidence="5">
    <location>
        <begin position="55"/>
        <end position="75"/>
    </location>
</feature>
<evidence type="ECO:0000256" key="2">
    <source>
        <dbReference type="ARBA" id="ARBA00022692"/>
    </source>
</evidence>
<sequence length="404" mass="47212">MKTFSLKKNSFYILVLISMFPLLPKAVESILMILFFLVSLIIFFKNKKHCCKSNVFQVFNLSSLFVIYLISTLYSENLSEAFNFILRVTPIFLFALTLGILNPIITKKKKKFLLNTYFFSVFTALLIVHTHLIFNVSGEITSWEYRNAFEEYTKVHGTYFSLWTGFAVLIILNKVCNLKFNKKNFIIISLYLIVLSYCIYWQFIIAARLPLFVTLLLSFVLLLKQLEKRIAIYIFFMAITLALVIGFVNLNTIKNKIDFKIPQGKYELKHNVMSSEDIRAGIYFCSYKIIKQSVLYGIGIGDVNDNLNKCYESEIDSDVYQIFHYNSHNQYLQIILASGLLGLLFFLYNLLILLKLSIRNKDNLFFALNMFLIICFFTENILSRHDGVIFYSFFTAIFYFNKEV</sequence>
<dbReference type="Proteomes" id="UP001491088">
    <property type="component" value="Chromosome"/>
</dbReference>
<evidence type="ECO:0000256" key="1">
    <source>
        <dbReference type="ARBA" id="ARBA00004141"/>
    </source>
</evidence>
<feature type="transmembrane region" description="Helical" evidence="5">
    <location>
        <begin position="113"/>
        <end position="134"/>
    </location>
</feature>
<keyword evidence="4 5" id="KW-0472">Membrane</keyword>
<dbReference type="InterPro" id="IPR051533">
    <property type="entry name" value="WaaL-like"/>
</dbReference>
<organism evidence="7 8">
    <name type="scientific">Polaribacter marinaquae</name>
    <dbReference type="NCBI Taxonomy" id="1642819"/>
    <lineage>
        <taxon>Bacteria</taxon>
        <taxon>Pseudomonadati</taxon>
        <taxon>Bacteroidota</taxon>
        <taxon>Flavobacteriia</taxon>
        <taxon>Flavobacteriales</taxon>
        <taxon>Flavobacteriaceae</taxon>
    </lineage>
</organism>
<proteinExistence type="predicted"/>
<evidence type="ECO:0000256" key="3">
    <source>
        <dbReference type="ARBA" id="ARBA00022989"/>
    </source>
</evidence>
<feature type="transmembrane region" description="Helical" evidence="5">
    <location>
        <begin position="364"/>
        <end position="382"/>
    </location>
</feature>
<feature type="transmembrane region" description="Helical" evidence="5">
    <location>
        <begin position="12"/>
        <end position="43"/>
    </location>
</feature>
<accession>A0ABZ2TPA9</accession>
<dbReference type="PANTHER" id="PTHR37422">
    <property type="entry name" value="TEICHURONIC ACID BIOSYNTHESIS PROTEIN TUAE"/>
    <property type="match status" value="1"/>
</dbReference>
<keyword evidence="2 5" id="KW-0812">Transmembrane</keyword>
<feature type="transmembrane region" description="Helical" evidence="5">
    <location>
        <begin position="331"/>
        <end position="352"/>
    </location>
</feature>
<dbReference type="InterPro" id="IPR007016">
    <property type="entry name" value="O-antigen_ligase-rel_domated"/>
</dbReference>
<feature type="transmembrane region" description="Helical" evidence="5">
    <location>
        <begin position="81"/>
        <end position="101"/>
    </location>
</feature>
<keyword evidence="3 5" id="KW-1133">Transmembrane helix</keyword>
<dbReference type="Pfam" id="PF04932">
    <property type="entry name" value="Wzy_C"/>
    <property type="match status" value="1"/>
</dbReference>
<evidence type="ECO:0000256" key="5">
    <source>
        <dbReference type="SAM" id="Phobius"/>
    </source>
</evidence>
<evidence type="ECO:0000256" key="4">
    <source>
        <dbReference type="ARBA" id="ARBA00023136"/>
    </source>
</evidence>
<keyword evidence="8" id="KW-1185">Reference proteome</keyword>
<comment type="subcellular location">
    <subcellularLocation>
        <location evidence="1">Membrane</location>
        <topology evidence="1">Multi-pass membrane protein</topology>
    </subcellularLocation>
</comment>
<feature type="domain" description="O-antigen ligase-related" evidence="6">
    <location>
        <begin position="192"/>
        <end position="347"/>
    </location>
</feature>
<keyword evidence="7" id="KW-0436">Ligase</keyword>
<dbReference type="PANTHER" id="PTHR37422:SF17">
    <property type="entry name" value="O-ANTIGEN LIGASE"/>
    <property type="match status" value="1"/>
</dbReference>
<dbReference type="GO" id="GO:0016874">
    <property type="term" value="F:ligase activity"/>
    <property type="evidence" value="ECO:0007669"/>
    <property type="project" value="UniProtKB-KW"/>
</dbReference>
<feature type="transmembrane region" description="Helical" evidence="5">
    <location>
        <begin position="184"/>
        <end position="202"/>
    </location>
</feature>
<feature type="transmembrane region" description="Helical" evidence="5">
    <location>
        <begin position="230"/>
        <end position="250"/>
    </location>
</feature>
<dbReference type="RefSeq" id="WP_340932194.1">
    <property type="nucleotide sequence ID" value="NZ_CP150496.1"/>
</dbReference>